<reference evidence="1" key="1">
    <citation type="submission" date="2023-10" db="EMBL/GenBank/DDBJ databases">
        <authorList>
            <consortium name="Clinical and Environmental Microbiology Branch: Whole genome sequencing antimicrobial resistance pathogens in the healthcare setting"/>
        </authorList>
    </citation>
    <scope>NUCLEOTIDE SEQUENCE</scope>
    <source>
        <strain evidence="1">2020QW-00022</strain>
    </source>
</reference>
<dbReference type="EMBL" id="ABEXCJ050000002">
    <property type="protein sequence ID" value="EMR4589501.1"/>
    <property type="molecule type" value="Genomic_DNA"/>
</dbReference>
<evidence type="ECO:0000313" key="1">
    <source>
        <dbReference type="EMBL" id="ELR5217314.1"/>
    </source>
</evidence>
<accession>A0A3R8XH35</accession>
<protein>
    <submittedName>
        <fullName evidence="1">Tryptophanase leader peptide</fullName>
    </submittedName>
</protein>
<sequence length="33" mass="4138">MFLLNESLILRCFFYMKKWFNIDISLAFFFPNK</sequence>
<gene>
    <name evidence="1" type="primary">tnaC</name>
    <name evidence="2" type="ORF">M0K77_001803</name>
    <name evidence="1" type="ORF">M0K77_RS09015</name>
</gene>
<dbReference type="AlphaFoldDB" id="A0A3R8XH35"/>
<dbReference type="GO" id="GO:0031556">
    <property type="term" value="P:transcriptional attenuation by ribosome"/>
    <property type="evidence" value="ECO:0007669"/>
    <property type="project" value="InterPro"/>
</dbReference>
<name>A0A3R8XH35_PRORE</name>
<dbReference type="OrthoDB" id="6461147at2"/>
<dbReference type="EMBL" id="ABEXCJ040000002">
    <property type="protein sequence ID" value="ELR5217314.1"/>
    <property type="molecule type" value="Genomic_DNA"/>
</dbReference>
<evidence type="ECO:0000313" key="2">
    <source>
        <dbReference type="EMBL" id="EMR4589501.1"/>
    </source>
</evidence>
<dbReference type="RefSeq" id="WP_125890461.1">
    <property type="nucleotide sequence ID" value="NZ_CP096258.1"/>
</dbReference>
<comment type="caution">
    <text evidence="1">The sequence shown here is derived from an EMBL/GenBank/DDBJ whole genome shotgun (WGS) entry which is preliminary data.</text>
</comment>
<proteinExistence type="predicted"/>
<dbReference type="NCBIfam" id="TIGR02616">
    <property type="entry name" value="tnaC_leader"/>
    <property type="match status" value="1"/>
</dbReference>
<dbReference type="InterPro" id="IPR012620">
    <property type="entry name" value="Trp_operon_leader_peptide"/>
</dbReference>
<organism evidence="1">
    <name type="scientific">Providencia rettgeri</name>
    <dbReference type="NCBI Taxonomy" id="587"/>
    <lineage>
        <taxon>Bacteria</taxon>
        <taxon>Pseudomonadati</taxon>
        <taxon>Pseudomonadota</taxon>
        <taxon>Gammaproteobacteria</taxon>
        <taxon>Enterobacterales</taxon>
        <taxon>Morganellaceae</taxon>
        <taxon>Providencia</taxon>
    </lineage>
</organism>